<dbReference type="AlphaFoldDB" id="A0A139AGS4"/>
<name>A0A139AGS4_GONPJ</name>
<protein>
    <submittedName>
        <fullName evidence="1">Uncharacterized protein</fullName>
    </submittedName>
</protein>
<keyword evidence="2" id="KW-1185">Reference proteome</keyword>
<accession>A0A139AGS4</accession>
<organism evidence="1 2">
    <name type="scientific">Gonapodya prolifera (strain JEL478)</name>
    <name type="common">Monoblepharis prolifera</name>
    <dbReference type="NCBI Taxonomy" id="1344416"/>
    <lineage>
        <taxon>Eukaryota</taxon>
        <taxon>Fungi</taxon>
        <taxon>Fungi incertae sedis</taxon>
        <taxon>Chytridiomycota</taxon>
        <taxon>Chytridiomycota incertae sedis</taxon>
        <taxon>Monoblepharidomycetes</taxon>
        <taxon>Monoblepharidales</taxon>
        <taxon>Gonapodyaceae</taxon>
        <taxon>Gonapodya</taxon>
    </lineage>
</organism>
<gene>
    <name evidence="1" type="ORF">M427DRAFT_32294</name>
</gene>
<proteinExistence type="predicted"/>
<dbReference type="EMBL" id="KQ965761">
    <property type="protein sequence ID" value="KXS15613.1"/>
    <property type="molecule type" value="Genomic_DNA"/>
</dbReference>
<dbReference type="Proteomes" id="UP000070544">
    <property type="component" value="Unassembled WGS sequence"/>
</dbReference>
<evidence type="ECO:0000313" key="2">
    <source>
        <dbReference type="Proteomes" id="UP000070544"/>
    </source>
</evidence>
<evidence type="ECO:0000313" key="1">
    <source>
        <dbReference type="EMBL" id="KXS15613.1"/>
    </source>
</evidence>
<sequence length="160" mass="16948">MAGAGDNPKDTTGSPATTLITHLTHPLRSLSSTNSELFLSSFEAKFLFGRGILLVARTGAGSGATSGNRRRDLEEAAEHLQAAAEAGDVTTAWNWLPLALLETVPLLPPEDDMQVGEVLGKAVEALGMALEEDPGNEEAKKMLMAIEADEMEDEEGDAEK</sequence>
<reference evidence="1 2" key="1">
    <citation type="journal article" date="2015" name="Genome Biol. Evol.">
        <title>Phylogenomic analyses indicate that early fungi evolved digesting cell walls of algal ancestors of land plants.</title>
        <authorList>
            <person name="Chang Y."/>
            <person name="Wang S."/>
            <person name="Sekimoto S."/>
            <person name="Aerts A.L."/>
            <person name="Choi C."/>
            <person name="Clum A."/>
            <person name="LaButti K.M."/>
            <person name="Lindquist E.A."/>
            <person name="Yee Ngan C."/>
            <person name="Ohm R.A."/>
            <person name="Salamov A.A."/>
            <person name="Grigoriev I.V."/>
            <person name="Spatafora J.W."/>
            <person name="Berbee M.L."/>
        </authorList>
    </citation>
    <scope>NUCLEOTIDE SEQUENCE [LARGE SCALE GENOMIC DNA]</scope>
    <source>
        <strain evidence="1 2">JEL478</strain>
    </source>
</reference>